<name>A0A8T0NCH8_PANVG</name>
<keyword evidence="2" id="KW-1185">Reference proteome</keyword>
<gene>
    <name evidence="1" type="ORF">PVAP13_9KG467819</name>
</gene>
<comment type="caution">
    <text evidence="1">The sequence shown here is derived from an EMBL/GenBank/DDBJ whole genome shotgun (WGS) entry which is preliminary data.</text>
</comment>
<reference evidence="1" key="1">
    <citation type="submission" date="2020-05" db="EMBL/GenBank/DDBJ databases">
        <title>WGS assembly of Panicum virgatum.</title>
        <authorList>
            <person name="Lovell J.T."/>
            <person name="Jenkins J."/>
            <person name="Shu S."/>
            <person name="Juenger T.E."/>
            <person name="Schmutz J."/>
        </authorList>
    </citation>
    <scope>NUCLEOTIDE SEQUENCE</scope>
    <source>
        <strain evidence="1">AP13</strain>
    </source>
</reference>
<evidence type="ECO:0000313" key="1">
    <source>
        <dbReference type="EMBL" id="KAG2545902.1"/>
    </source>
</evidence>
<dbReference type="AlphaFoldDB" id="A0A8T0NCH8"/>
<dbReference type="Proteomes" id="UP000823388">
    <property type="component" value="Chromosome 9K"/>
</dbReference>
<organism evidence="1 2">
    <name type="scientific">Panicum virgatum</name>
    <name type="common">Blackwell switchgrass</name>
    <dbReference type="NCBI Taxonomy" id="38727"/>
    <lineage>
        <taxon>Eukaryota</taxon>
        <taxon>Viridiplantae</taxon>
        <taxon>Streptophyta</taxon>
        <taxon>Embryophyta</taxon>
        <taxon>Tracheophyta</taxon>
        <taxon>Spermatophyta</taxon>
        <taxon>Magnoliopsida</taxon>
        <taxon>Liliopsida</taxon>
        <taxon>Poales</taxon>
        <taxon>Poaceae</taxon>
        <taxon>PACMAD clade</taxon>
        <taxon>Panicoideae</taxon>
        <taxon>Panicodae</taxon>
        <taxon>Paniceae</taxon>
        <taxon>Panicinae</taxon>
        <taxon>Panicum</taxon>
        <taxon>Panicum sect. Hiantes</taxon>
    </lineage>
</organism>
<evidence type="ECO:0000313" key="2">
    <source>
        <dbReference type="Proteomes" id="UP000823388"/>
    </source>
</evidence>
<accession>A0A8T0NCH8</accession>
<dbReference type="EMBL" id="CM029053">
    <property type="protein sequence ID" value="KAG2545902.1"/>
    <property type="molecule type" value="Genomic_DNA"/>
</dbReference>
<sequence length="102" mass="10900">MARYHPLIARADCSVLVYSAGTLSGVAVARSAFRPPFPSKRESRTSSHPATATPLRIAPASLCSAHQLVYSFLPTLSIVPPGRGPPPFHLFACAFARQPATR</sequence>
<protein>
    <submittedName>
        <fullName evidence="1">Uncharacterized protein</fullName>
    </submittedName>
</protein>
<proteinExistence type="predicted"/>